<gene>
    <name evidence="1" type="ORF">MBAV_002214</name>
</gene>
<accession>A0A0F3GUF0</accession>
<dbReference type="Proteomes" id="UP000033423">
    <property type="component" value="Unassembled WGS sequence"/>
</dbReference>
<keyword evidence="2" id="KW-1185">Reference proteome</keyword>
<organism evidence="1 2">
    <name type="scientific">Candidatus Magnetobacterium bavaricum</name>
    <dbReference type="NCBI Taxonomy" id="29290"/>
    <lineage>
        <taxon>Bacteria</taxon>
        <taxon>Pseudomonadati</taxon>
        <taxon>Nitrospirota</taxon>
        <taxon>Thermodesulfovibrionia</taxon>
        <taxon>Thermodesulfovibrionales</taxon>
        <taxon>Candidatus Magnetobacteriaceae</taxon>
        <taxon>Candidatus Magnetobacterium</taxon>
    </lineage>
</organism>
<reference evidence="1 2" key="1">
    <citation type="submission" date="2015-02" db="EMBL/GenBank/DDBJ databases">
        <title>Single-cell genomics of uncultivated deep-branching MTB reveals a conserved set of magnetosome genes.</title>
        <authorList>
            <person name="Kolinko S."/>
            <person name="Richter M."/>
            <person name="Glockner F.O."/>
            <person name="Brachmann A."/>
            <person name="Schuler D."/>
        </authorList>
    </citation>
    <scope>NUCLEOTIDE SEQUENCE [LARGE SCALE GENOMIC DNA]</scope>
    <source>
        <strain evidence="1">TM-1</strain>
    </source>
</reference>
<sequence>MSNYYRKNSSRMKYGEYRREGFDIGSGVIESAHRIVVQTRMKQSDMHPEEEKRSIYCITKSIISVRTMAQCSQAFEEGSIIP</sequence>
<comment type="caution">
    <text evidence="1">The sequence shown here is derived from an EMBL/GenBank/DDBJ whole genome shotgun (WGS) entry which is preliminary data.</text>
</comment>
<dbReference type="EMBL" id="LACI01000955">
    <property type="protein sequence ID" value="KJU85590.1"/>
    <property type="molecule type" value="Genomic_DNA"/>
</dbReference>
<name>A0A0F3GUF0_9BACT</name>
<protein>
    <submittedName>
        <fullName evidence="1">Uncharacterized protein</fullName>
    </submittedName>
</protein>
<dbReference type="AlphaFoldDB" id="A0A0F3GUF0"/>
<evidence type="ECO:0000313" key="1">
    <source>
        <dbReference type="EMBL" id="KJU85590.1"/>
    </source>
</evidence>
<evidence type="ECO:0000313" key="2">
    <source>
        <dbReference type="Proteomes" id="UP000033423"/>
    </source>
</evidence>
<proteinExistence type="predicted"/>